<proteinExistence type="predicted"/>
<organism evidence="1">
    <name type="scientific">Setaria italica</name>
    <name type="common">Foxtail millet</name>
    <name type="synonym">Panicum italicum</name>
    <dbReference type="NCBI Taxonomy" id="4555"/>
    <lineage>
        <taxon>Eukaryota</taxon>
        <taxon>Viridiplantae</taxon>
        <taxon>Streptophyta</taxon>
        <taxon>Embryophyta</taxon>
        <taxon>Tracheophyta</taxon>
        <taxon>Spermatophyta</taxon>
        <taxon>Magnoliopsida</taxon>
        <taxon>Liliopsida</taxon>
        <taxon>Poales</taxon>
        <taxon>Poaceae</taxon>
        <taxon>PACMAD clade</taxon>
        <taxon>Panicoideae</taxon>
        <taxon>Panicodae</taxon>
        <taxon>Paniceae</taxon>
        <taxon>Cenchrinae</taxon>
        <taxon>Setaria</taxon>
    </lineage>
</organism>
<dbReference type="AlphaFoldDB" id="A0A368SEN8"/>
<dbReference type="OrthoDB" id="645215at2759"/>
<name>A0A368SEN8_SETIT</name>
<reference evidence="1" key="1">
    <citation type="journal article" date="2012" name="Nat. Biotechnol.">
        <title>Reference genome sequence of the model plant Setaria.</title>
        <authorList>
            <person name="Bennetzen J.L."/>
            <person name="Schmutz J."/>
            <person name="Wang H."/>
            <person name="Percifield R."/>
            <person name="Hawkins J."/>
            <person name="Pontaroli A.C."/>
            <person name="Estep M."/>
            <person name="Feng L."/>
            <person name="Vaughn J.N."/>
            <person name="Grimwood J."/>
            <person name="Jenkins J."/>
            <person name="Barry K."/>
            <person name="Lindquist E."/>
            <person name="Hellsten U."/>
            <person name="Deshpande S."/>
            <person name="Wang X."/>
            <person name="Wu X."/>
            <person name="Mitros T."/>
            <person name="Triplett J."/>
            <person name="Yang X."/>
            <person name="Ye C.Y."/>
            <person name="Mauro-Herrera M."/>
            <person name="Wang L."/>
            <person name="Li P."/>
            <person name="Sharma M."/>
            <person name="Sharma R."/>
            <person name="Ronald P.C."/>
            <person name="Panaud O."/>
            <person name="Kellogg E.A."/>
            <person name="Brutnell T.P."/>
            <person name="Doust A.N."/>
            <person name="Tuskan G.A."/>
            <person name="Rokhsar D."/>
            <person name="Devos K.M."/>
        </authorList>
    </citation>
    <scope>NUCLEOTIDE SEQUENCE [LARGE SCALE GENOMIC DNA]</scope>
    <source>
        <strain evidence="1">Yugu1</strain>
    </source>
</reference>
<dbReference type="EMBL" id="CM003536">
    <property type="protein sequence ID" value="RCV40915.1"/>
    <property type="molecule type" value="Genomic_DNA"/>
</dbReference>
<gene>
    <name evidence="1" type="ORF">SETIT_9G093500v2</name>
</gene>
<accession>A0A368SEN8</accession>
<protein>
    <submittedName>
        <fullName evidence="1">Uncharacterized protein</fullName>
    </submittedName>
</protein>
<reference evidence="1" key="2">
    <citation type="submission" date="2015-07" db="EMBL/GenBank/DDBJ databases">
        <authorList>
            <person name="Noorani M."/>
        </authorList>
    </citation>
    <scope>NUCLEOTIDE SEQUENCE</scope>
    <source>
        <strain evidence="1">Yugu1</strain>
    </source>
</reference>
<evidence type="ECO:0000313" key="1">
    <source>
        <dbReference type="EMBL" id="RCV40915.1"/>
    </source>
</evidence>
<sequence>MTGRQDTASAWLICRLTTLVGRYLEAWFPEASLGRLPPTCHPALFRLNAQRGRPKHFIAVGSKILAMPPREKQDDLDRGGAYLDVRVRGLTFVPRHTDEYWPIYFHMGSKLFALGSSSFQCLDMRLLEEEEEEEGHIVGSSSCGATSRSRPSTQVLLPRMWFTLTNKPFSSALG</sequence>